<keyword evidence="2" id="KW-1185">Reference proteome</keyword>
<evidence type="ECO:0000313" key="2">
    <source>
        <dbReference type="Proteomes" id="UP000570678"/>
    </source>
</evidence>
<dbReference type="Proteomes" id="UP000570678">
    <property type="component" value="Unassembled WGS sequence"/>
</dbReference>
<dbReference type="EMBL" id="JAAXOT010000022">
    <property type="protein sequence ID" value="NKY60426.1"/>
    <property type="molecule type" value="Genomic_DNA"/>
</dbReference>
<dbReference type="RefSeq" id="WP_062979983.1">
    <property type="nucleotide sequence ID" value="NZ_JAAXOT010000022.1"/>
</dbReference>
<name>A0A846YLA7_9NOCA</name>
<evidence type="ECO:0000313" key="1">
    <source>
        <dbReference type="EMBL" id="NKY60426.1"/>
    </source>
</evidence>
<dbReference type="AlphaFoldDB" id="A0A846YLA7"/>
<accession>A0A846YLA7</accession>
<organism evidence="1 2">
    <name type="scientific">Nocardia flavorosea</name>
    <dbReference type="NCBI Taxonomy" id="53429"/>
    <lineage>
        <taxon>Bacteria</taxon>
        <taxon>Bacillati</taxon>
        <taxon>Actinomycetota</taxon>
        <taxon>Actinomycetes</taxon>
        <taxon>Mycobacteriales</taxon>
        <taxon>Nocardiaceae</taxon>
        <taxon>Nocardia</taxon>
    </lineage>
</organism>
<gene>
    <name evidence="1" type="ORF">HGA15_30675</name>
</gene>
<comment type="caution">
    <text evidence="1">The sequence shown here is derived from an EMBL/GenBank/DDBJ whole genome shotgun (WGS) entry which is preliminary data.</text>
</comment>
<protein>
    <submittedName>
        <fullName evidence="1">Uncharacterized protein</fullName>
    </submittedName>
</protein>
<reference evidence="1 2" key="1">
    <citation type="submission" date="2020-04" db="EMBL/GenBank/DDBJ databases">
        <title>MicrobeNet Type strains.</title>
        <authorList>
            <person name="Nicholson A.C."/>
        </authorList>
    </citation>
    <scope>NUCLEOTIDE SEQUENCE [LARGE SCALE GENOMIC DNA]</scope>
    <source>
        <strain evidence="1 2">JCM 3332</strain>
    </source>
</reference>
<sequence length="107" mass="12908">MPRTVDHIVATHQLAAERRKAGKPIWDETIDVSRVWNDDDLSFEEKRDAIVAQFKRSRWFRDDDEFGRVREIVDEEIAYAEDVDEFDGWWDELYDLADYDRIWIKTV</sequence>
<proteinExistence type="predicted"/>